<reference evidence="2" key="1">
    <citation type="journal article" date="2016" name="Nat. Biotechnol.">
        <title>Sequencing wild and cultivated cassava and related species reveals extensive interspecific hybridization and genetic diversity.</title>
        <authorList>
            <person name="Bredeson J.V."/>
            <person name="Lyons J.B."/>
            <person name="Prochnik S.E."/>
            <person name="Wu G.A."/>
            <person name="Ha C.M."/>
            <person name="Edsinger-Gonzales E."/>
            <person name="Grimwood J."/>
            <person name="Schmutz J."/>
            <person name="Rabbi I.Y."/>
            <person name="Egesi C."/>
            <person name="Nauluvula P."/>
            <person name="Lebot V."/>
            <person name="Ndunguru J."/>
            <person name="Mkamilo G."/>
            <person name="Bart R.S."/>
            <person name="Setter T.L."/>
            <person name="Gleadow R.M."/>
            <person name="Kulakow P."/>
            <person name="Ferguson M.E."/>
            <person name="Rounsley S."/>
            <person name="Rokhsar D.S."/>
        </authorList>
    </citation>
    <scope>NUCLEOTIDE SEQUENCE [LARGE SCALE GENOMIC DNA]</scope>
    <source>
        <strain evidence="2">cv. AM560-2</strain>
    </source>
</reference>
<evidence type="ECO:0000313" key="2">
    <source>
        <dbReference type="Proteomes" id="UP000091857"/>
    </source>
</evidence>
<dbReference type="EMBL" id="CM004398">
    <property type="protein sequence ID" value="KAG8642299.1"/>
    <property type="molecule type" value="Genomic_DNA"/>
</dbReference>
<proteinExistence type="predicted"/>
<comment type="caution">
    <text evidence="1">The sequence shown here is derived from an EMBL/GenBank/DDBJ whole genome shotgun (WGS) entry which is preliminary data.</text>
</comment>
<organism evidence="1 2">
    <name type="scientific">Manihot esculenta</name>
    <name type="common">Cassava</name>
    <name type="synonym">Jatropha manihot</name>
    <dbReference type="NCBI Taxonomy" id="3983"/>
    <lineage>
        <taxon>Eukaryota</taxon>
        <taxon>Viridiplantae</taxon>
        <taxon>Streptophyta</taxon>
        <taxon>Embryophyta</taxon>
        <taxon>Tracheophyta</taxon>
        <taxon>Spermatophyta</taxon>
        <taxon>Magnoliopsida</taxon>
        <taxon>eudicotyledons</taxon>
        <taxon>Gunneridae</taxon>
        <taxon>Pentapetalae</taxon>
        <taxon>rosids</taxon>
        <taxon>fabids</taxon>
        <taxon>Malpighiales</taxon>
        <taxon>Euphorbiaceae</taxon>
        <taxon>Crotonoideae</taxon>
        <taxon>Manihoteae</taxon>
        <taxon>Manihot</taxon>
    </lineage>
</organism>
<evidence type="ECO:0000313" key="1">
    <source>
        <dbReference type="EMBL" id="KAG8642299.1"/>
    </source>
</evidence>
<accession>A0ACB7GRE1</accession>
<protein>
    <submittedName>
        <fullName evidence="1">Uncharacterized protein</fullName>
    </submittedName>
</protein>
<sequence length="605" mass="70556">MAINLSNLSLFFPKNPHHPQPILFQSSNVEPIWSVKAQKTQSQKTYSQNQRQSSNYQPTVWSHSFIQSLKNENADLLYKDKARKLEEETRAAIYNKNEDFLTILELIDDIQRLGLAFRFEKDIERVLDRFVDSEGRNLWTQKSLHATSLMFRLLRQYGYEVSQDEFKNFMDDKGNLLAIYKKDVKGMLSLYEASSLGFEGEDLLDEAMAQTRTHLINTLQKGNLSELDNSTMESISHALELPLYRRMVMLKARWYIEAYNKRKNANHSLLQLAKINFNMVQSILQRDLKEMSRWWNNLGLAGKLTFSRDRLMECFFWTVGMEFEPQFSSCRKGLTKVTSFITIIDDVYDVYGTLDELELFTDAVERWDIDAVKDLPEYMKLCFLALYNTVNEMTYDTLAKHGEFVHPYLKKSWADLCKAFLQEAKWRHKKLTPSFNEYIENGWRSVSGTVILMHAYLLLDQNILKQGLDSLVNYHHILKWPSVVFRLCNDLATLSGELDRGETINSISCYMNEHGVSEEHARKEINKMIDNAWKKMNQYNQTEVNSFTKPFIEASINLARISQCVYQHGDGHGAPDTKSKKRVVSLIIEPISKETLSYDRCMYND</sequence>
<gene>
    <name evidence="1" type="ORF">MANES_12G066901v8</name>
</gene>
<dbReference type="Proteomes" id="UP000091857">
    <property type="component" value="Chromosome 12"/>
</dbReference>
<keyword evidence="2" id="KW-1185">Reference proteome</keyword>
<name>A0ACB7GRE1_MANES</name>